<dbReference type="SUPFAM" id="SSF54285">
    <property type="entry name" value="MoaD/ThiS"/>
    <property type="match status" value="1"/>
</dbReference>
<dbReference type="Gene3D" id="3.10.20.30">
    <property type="match status" value="1"/>
</dbReference>
<dbReference type="CDD" id="cd00565">
    <property type="entry name" value="Ubl_ThiS"/>
    <property type="match status" value="1"/>
</dbReference>
<dbReference type="InterPro" id="IPR016155">
    <property type="entry name" value="Mopterin_synth/thiamin_S_b"/>
</dbReference>
<gene>
    <name evidence="1" type="primary">thiS</name>
    <name evidence="1" type="ORF">NKE59_03510</name>
</gene>
<name>A0AAU8A5A7_9BURK</name>
<dbReference type="AlphaFoldDB" id="A0AAU8A5A7"/>
<sequence>MRVLVNQNPRELAPASKVSDLLALIDAKPPYAVAVNLQFLPKSQHADYVLQENDAVEIISPVTGG</sequence>
<proteinExistence type="predicted"/>
<dbReference type="InterPro" id="IPR003749">
    <property type="entry name" value="ThiS/MoaD-like"/>
</dbReference>
<dbReference type="InterPro" id="IPR010035">
    <property type="entry name" value="Thi_S"/>
</dbReference>
<organism evidence="1">
    <name type="scientific">Polynucleobacter sp. UK-FUSCHL-C3</name>
    <dbReference type="NCBI Taxonomy" id="2955208"/>
    <lineage>
        <taxon>Bacteria</taxon>
        <taxon>Pseudomonadati</taxon>
        <taxon>Pseudomonadota</taxon>
        <taxon>Betaproteobacteria</taxon>
        <taxon>Burkholderiales</taxon>
        <taxon>Burkholderiaceae</taxon>
        <taxon>Polynucleobacter</taxon>
    </lineage>
</organism>
<reference evidence="1" key="1">
    <citation type="submission" date="2022-06" db="EMBL/GenBank/DDBJ databases">
        <title>New Polynucleobacter species.</title>
        <authorList>
            <person name="Hahn M.W."/>
        </authorList>
    </citation>
    <scope>NUCLEOTIDE SEQUENCE</scope>
    <source>
        <strain evidence="1">UK-FUSCHL-C3</strain>
    </source>
</reference>
<dbReference type="NCBIfam" id="TIGR01683">
    <property type="entry name" value="thiS"/>
    <property type="match status" value="1"/>
</dbReference>
<protein>
    <submittedName>
        <fullName evidence="1">Sulfur carrier protein ThiS</fullName>
    </submittedName>
</protein>
<dbReference type="PANTHER" id="PTHR34472">
    <property type="entry name" value="SULFUR CARRIER PROTEIN THIS"/>
    <property type="match status" value="1"/>
</dbReference>
<dbReference type="PANTHER" id="PTHR34472:SF1">
    <property type="entry name" value="SULFUR CARRIER PROTEIN THIS"/>
    <property type="match status" value="1"/>
</dbReference>
<evidence type="ECO:0000313" key="1">
    <source>
        <dbReference type="EMBL" id="XCC58619.1"/>
    </source>
</evidence>
<dbReference type="InterPro" id="IPR012675">
    <property type="entry name" value="Beta-grasp_dom_sf"/>
</dbReference>
<dbReference type="EMBL" id="CP099959">
    <property type="protein sequence ID" value="XCC58619.1"/>
    <property type="molecule type" value="Genomic_DNA"/>
</dbReference>
<dbReference type="Pfam" id="PF02597">
    <property type="entry name" value="ThiS"/>
    <property type="match status" value="1"/>
</dbReference>
<accession>A0AAU8A5A7</accession>